<evidence type="ECO:0000256" key="4">
    <source>
        <dbReference type="ARBA" id="ARBA00013255"/>
    </source>
</evidence>
<gene>
    <name evidence="17" type="primary">purD</name>
    <name evidence="20" type="ORF">D1006_03180</name>
</gene>
<dbReference type="Pfam" id="PF02843">
    <property type="entry name" value="GARS_C"/>
    <property type="match status" value="1"/>
</dbReference>
<evidence type="ECO:0000256" key="11">
    <source>
        <dbReference type="ARBA" id="ARBA00022842"/>
    </source>
</evidence>
<keyword evidence="7" id="KW-0479">Metal-binding</keyword>
<dbReference type="Gene3D" id="3.90.600.10">
    <property type="entry name" value="Phosphoribosylglycinamide synthetase, C-terminal domain"/>
    <property type="match status" value="1"/>
</dbReference>
<comment type="caution">
    <text evidence="20">The sequence shown here is derived from an EMBL/GenBank/DDBJ whole genome shotgun (WGS) entry which is preliminary data.</text>
</comment>
<accession>A0A4Q2AR92</accession>
<dbReference type="OrthoDB" id="9807240at2"/>
<protein>
    <recommendedName>
        <fullName evidence="5 17">Phosphoribosylamine--glycine ligase</fullName>
        <ecNumber evidence="4 17">6.3.4.13</ecNumber>
    </recommendedName>
    <alternativeName>
        <fullName evidence="16 17">GARS</fullName>
    </alternativeName>
    <alternativeName>
        <fullName evidence="14 17">Glycinamide ribonucleotide synthetase</fullName>
    </alternativeName>
    <alternativeName>
        <fullName evidence="15 17">Phosphoribosylglycinamide synthetase</fullName>
    </alternativeName>
</protein>
<proteinExistence type="inferred from homology"/>
<evidence type="ECO:0000256" key="3">
    <source>
        <dbReference type="ARBA" id="ARBA00005174"/>
    </source>
</evidence>
<dbReference type="Pfam" id="PF02844">
    <property type="entry name" value="GARS_N"/>
    <property type="match status" value="1"/>
</dbReference>
<dbReference type="InterPro" id="IPR020561">
    <property type="entry name" value="PRibGlycinamid_synth_ATP-grasp"/>
</dbReference>
<keyword evidence="6 17" id="KW-0436">Ligase</keyword>
<comment type="cofactor">
    <cofactor evidence="1">
        <name>Mn(2+)</name>
        <dbReference type="ChEBI" id="CHEBI:29035"/>
    </cofactor>
</comment>
<dbReference type="InterPro" id="IPR011761">
    <property type="entry name" value="ATP-grasp"/>
</dbReference>
<comment type="similarity">
    <text evidence="13 17">Belongs to the GARS family.</text>
</comment>
<evidence type="ECO:0000256" key="15">
    <source>
        <dbReference type="ARBA" id="ARBA00042864"/>
    </source>
</evidence>
<dbReference type="Gene3D" id="3.30.470.20">
    <property type="entry name" value="ATP-grasp fold, B domain"/>
    <property type="match status" value="1"/>
</dbReference>
<evidence type="ECO:0000313" key="20">
    <source>
        <dbReference type="EMBL" id="RXV71461.1"/>
    </source>
</evidence>
<dbReference type="EC" id="6.3.4.13" evidence="4 17"/>
<comment type="cofactor">
    <cofactor evidence="2">
        <name>Mg(2+)</name>
        <dbReference type="ChEBI" id="CHEBI:18420"/>
    </cofactor>
</comment>
<dbReference type="FunFam" id="3.30.470.20:FF:000031">
    <property type="entry name" value="Phosphoribosylamine--glycine ligase"/>
    <property type="match status" value="1"/>
</dbReference>
<dbReference type="EMBL" id="QWEX01000001">
    <property type="protein sequence ID" value="RXV71461.1"/>
    <property type="molecule type" value="Genomic_DNA"/>
</dbReference>
<dbReference type="UniPathway" id="UPA00074">
    <property type="reaction ID" value="UER00125"/>
</dbReference>
<keyword evidence="8 18" id="KW-0547">Nucleotide-binding</keyword>
<evidence type="ECO:0000256" key="13">
    <source>
        <dbReference type="ARBA" id="ARBA00038345"/>
    </source>
</evidence>
<dbReference type="InterPro" id="IPR020560">
    <property type="entry name" value="PRibGlycinamide_synth_C-dom"/>
</dbReference>
<evidence type="ECO:0000256" key="9">
    <source>
        <dbReference type="ARBA" id="ARBA00022755"/>
    </source>
</evidence>
<dbReference type="SUPFAM" id="SSF52440">
    <property type="entry name" value="PreATP-grasp domain"/>
    <property type="match status" value="1"/>
</dbReference>
<dbReference type="Gene3D" id="3.30.1490.20">
    <property type="entry name" value="ATP-grasp fold, A domain"/>
    <property type="match status" value="1"/>
</dbReference>
<evidence type="ECO:0000256" key="6">
    <source>
        <dbReference type="ARBA" id="ARBA00022598"/>
    </source>
</evidence>
<evidence type="ECO:0000313" key="21">
    <source>
        <dbReference type="Proteomes" id="UP000289650"/>
    </source>
</evidence>
<evidence type="ECO:0000256" key="18">
    <source>
        <dbReference type="PROSITE-ProRule" id="PRU00409"/>
    </source>
</evidence>
<dbReference type="FunFam" id="3.90.600.10:FF:000001">
    <property type="entry name" value="Trifunctional purine biosynthetic protein adenosine-3"/>
    <property type="match status" value="1"/>
</dbReference>
<dbReference type="InterPro" id="IPR013815">
    <property type="entry name" value="ATP_grasp_subdomain_1"/>
</dbReference>
<dbReference type="PANTHER" id="PTHR43472">
    <property type="entry name" value="PHOSPHORIBOSYLAMINE--GLYCINE LIGASE"/>
    <property type="match status" value="1"/>
</dbReference>
<dbReference type="FunFam" id="3.40.50.20:FF:000006">
    <property type="entry name" value="Phosphoribosylamine--glycine ligase, chloroplastic"/>
    <property type="match status" value="1"/>
</dbReference>
<dbReference type="Gene3D" id="3.40.50.20">
    <property type="match status" value="1"/>
</dbReference>
<dbReference type="PANTHER" id="PTHR43472:SF1">
    <property type="entry name" value="PHOSPHORIBOSYLAMINE--GLYCINE LIGASE, CHLOROPLASTIC"/>
    <property type="match status" value="1"/>
</dbReference>
<dbReference type="GO" id="GO:0005524">
    <property type="term" value="F:ATP binding"/>
    <property type="evidence" value="ECO:0007669"/>
    <property type="project" value="UniProtKB-UniRule"/>
</dbReference>
<keyword evidence="9 17" id="KW-0658">Purine biosynthesis</keyword>
<feature type="domain" description="ATP-grasp" evidence="19">
    <location>
        <begin position="107"/>
        <end position="314"/>
    </location>
</feature>
<evidence type="ECO:0000256" key="8">
    <source>
        <dbReference type="ARBA" id="ARBA00022741"/>
    </source>
</evidence>
<evidence type="ECO:0000256" key="1">
    <source>
        <dbReference type="ARBA" id="ARBA00001936"/>
    </source>
</evidence>
<organism evidence="20 21">
    <name type="scientific">Burkholderia stabilis</name>
    <dbReference type="NCBI Taxonomy" id="95485"/>
    <lineage>
        <taxon>Bacteria</taxon>
        <taxon>Pseudomonadati</taxon>
        <taxon>Pseudomonadota</taxon>
        <taxon>Betaproteobacteria</taxon>
        <taxon>Burkholderiales</taxon>
        <taxon>Burkholderiaceae</taxon>
        <taxon>Burkholderia</taxon>
        <taxon>Burkholderia cepacia complex</taxon>
    </lineage>
</organism>
<keyword evidence="11" id="KW-0460">Magnesium</keyword>
<dbReference type="RefSeq" id="WP_129512635.1">
    <property type="nucleotide sequence ID" value="NZ_QWEX01000001.1"/>
</dbReference>
<dbReference type="GO" id="GO:0046872">
    <property type="term" value="F:metal ion binding"/>
    <property type="evidence" value="ECO:0007669"/>
    <property type="project" value="UniProtKB-KW"/>
</dbReference>
<name>A0A4Q2AR92_9BURK</name>
<evidence type="ECO:0000256" key="7">
    <source>
        <dbReference type="ARBA" id="ARBA00022723"/>
    </source>
</evidence>
<dbReference type="GO" id="GO:0009113">
    <property type="term" value="P:purine nucleobase biosynthetic process"/>
    <property type="evidence" value="ECO:0007669"/>
    <property type="project" value="InterPro"/>
</dbReference>
<sequence length="426" mass="45718">MKLLVVGSGGREHALAWKLAQSPRVQMVYVAPGNGGTAQDERLKNVDITALDELADFAESEGVAFTLVGPEAPLAAGIVNLFRARGLKVFGPTREAAQLESSKDFAKAFMKRHGIPTADYETFADVAAAHAYIDAKGAPIVVKADGLAAGKGVVVAMTLEEAHAAVDMMLSGNKLGDAGARVVIEEFLDGEEASFIVMVDGKHALALASSQDHKRLLDEDRGPNTGGMGAYSPAPIVTPQMHARVMREIIMPTVRGMEKDGIRFTGFLYAGLMIDKEGNPRTLEFNCRMGDPETQPIMARLKSDFSKIVEQAIAGTLDTVELDWDRRTALGVVLAAHGYPDAPRKGDRINGIPAETEQAVTFHAGTTLGDGDKLTTSGGRVLCVVGLADSVREAQQHAYDTINQINFEGMQYRRDIGFRALNRKNA</sequence>
<comment type="catalytic activity">
    <reaction evidence="17">
        <text>5-phospho-beta-D-ribosylamine + glycine + ATP = N(1)-(5-phospho-beta-D-ribosyl)glycinamide + ADP + phosphate + H(+)</text>
        <dbReference type="Rhea" id="RHEA:17453"/>
        <dbReference type="ChEBI" id="CHEBI:15378"/>
        <dbReference type="ChEBI" id="CHEBI:30616"/>
        <dbReference type="ChEBI" id="CHEBI:43474"/>
        <dbReference type="ChEBI" id="CHEBI:57305"/>
        <dbReference type="ChEBI" id="CHEBI:58681"/>
        <dbReference type="ChEBI" id="CHEBI:143788"/>
        <dbReference type="ChEBI" id="CHEBI:456216"/>
        <dbReference type="EC" id="6.3.4.13"/>
    </reaction>
</comment>
<keyword evidence="10 18" id="KW-0067">ATP-binding</keyword>
<dbReference type="Proteomes" id="UP000289650">
    <property type="component" value="Unassembled WGS sequence"/>
</dbReference>
<evidence type="ECO:0000259" key="19">
    <source>
        <dbReference type="PROSITE" id="PS50975"/>
    </source>
</evidence>
<evidence type="ECO:0000256" key="5">
    <source>
        <dbReference type="ARBA" id="ARBA00020605"/>
    </source>
</evidence>
<dbReference type="InterPro" id="IPR020562">
    <property type="entry name" value="PRibGlycinamide_synth_N"/>
</dbReference>
<dbReference type="InterPro" id="IPR037123">
    <property type="entry name" value="PRibGlycinamide_synth_C_sf"/>
</dbReference>
<dbReference type="PROSITE" id="PS50975">
    <property type="entry name" value="ATP_GRASP"/>
    <property type="match status" value="1"/>
</dbReference>
<evidence type="ECO:0000256" key="16">
    <source>
        <dbReference type="ARBA" id="ARBA00079592"/>
    </source>
</evidence>
<dbReference type="SMART" id="SM01209">
    <property type="entry name" value="GARS_A"/>
    <property type="match status" value="1"/>
</dbReference>
<dbReference type="NCBIfam" id="TIGR00877">
    <property type="entry name" value="purD"/>
    <property type="match status" value="1"/>
</dbReference>
<dbReference type="InterPro" id="IPR000115">
    <property type="entry name" value="PRibGlycinamide_synth"/>
</dbReference>
<dbReference type="InterPro" id="IPR016185">
    <property type="entry name" value="PreATP-grasp_dom_sf"/>
</dbReference>
<dbReference type="GO" id="GO:0006189">
    <property type="term" value="P:'de novo' IMP biosynthetic process"/>
    <property type="evidence" value="ECO:0007669"/>
    <property type="project" value="UniProtKB-UniRule"/>
</dbReference>
<dbReference type="Pfam" id="PF01071">
    <property type="entry name" value="GARS_A"/>
    <property type="match status" value="1"/>
</dbReference>
<dbReference type="SUPFAM" id="SSF51246">
    <property type="entry name" value="Rudiment single hybrid motif"/>
    <property type="match status" value="1"/>
</dbReference>
<evidence type="ECO:0000256" key="10">
    <source>
        <dbReference type="ARBA" id="ARBA00022840"/>
    </source>
</evidence>
<keyword evidence="12" id="KW-0464">Manganese</keyword>
<dbReference type="AlphaFoldDB" id="A0A4Q2AR92"/>
<evidence type="ECO:0000256" key="2">
    <source>
        <dbReference type="ARBA" id="ARBA00001946"/>
    </source>
</evidence>
<evidence type="ECO:0000256" key="12">
    <source>
        <dbReference type="ARBA" id="ARBA00023211"/>
    </source>
</evidence>
<evidence type="ECO:0000256" key="14">
    <source>
        <dbReference type="ARBA" id="ARBA00042242"/>
    </source>
</evidence>
<dbReference type="SUPFAM" id="SSF56059">
    <property type="entry name" value="Glutathione synthetase ATP-binding domain-like"/>
    <property type="match status" value="1"/>
</dbReference>
<dbReference type="SMART" id="SM01210">
    <property type="entry name" value="GARS_C"/>
    <property type="match status" value="1"/>
</dbReference>
<dbReference type="GO" id="GO:0004637">
    <property type="term" value="F:phosphoribosylamine-glycine ligase activity"/>
    <property type="evidence" value="ECO:0007669"/>
    <property type="project" value="UniProtKB-UniRule"/>
</dbReference>
<comment type="pathway">
    <text evidence="3 17">Purine metabolism; IMP biosynthesis via de novo pathway; N(1)-(5-phospho-D-ribosyl)glycinamide from 5-phospho-alpha-D-ribose 1-diphosphate: step 2/2.</text>
</comment>
<evidence type="ECO:0000256" key="17">
    <source>
        <dbReference type="HAMAP-Rule" id="MF_00138"/>
    </source>
</evidence>
<dbReference type="InterPro" id="IPR011054">
    <property type="entry name" value="Rudment_hybrid_motif"/>
</dbReference>
<dbReference type="HAMAP" id="MF_00138">
    <property type="entry name" value="GARS"/>
    <property type="match status" value="1"/>
</dbReference>
<dbReference type="FunFam" id="3.30.1490.20:FF:000006">
    <property type="entry name" value="phosphoribosylamine--glycine ligase, chloroplastic-like"/>
    <property type="match status" value="1"/>
</dbReference>
<reference evidence="20 21" key="1">
    <citation type="submission" date="2018-08" db="EMBL/GenBank/DDBJ databases">
        <title>Mountain-cultivated ginseng endophyte, Burkholderia stabilis and its activity against ginseng root rot disease.</title>
        <authorList>
            <person name="Tapan Kumar M."/>
            <person name="Bae H."/>
            <person name="Shanmugam G."/>
            <person name="Jeon J."/>
        </authorList>
    </citation>
    <scope>NUCLEOTIDE SEQUENCE [LARGE SCALE GENOMIC DNA]</scope>
    <source>
        <strain evidence="20 21">EB159</strain>
    </source>
</reference>